<protein>
    <submittedName>
        <fullName evidence="6">Ankyrin repeat and SOCS box protein 10 isoform X1</fullName>
    </submittedName>
</protein>
<organism evidence="5 6">
    <name type="scientific">Petromyzon marinus</name>
    <name type="common">Sea lamprey</name>
    <dbReference type="NCBI Taxonomy" id="7757"/>
    <lineage>
        <taxon>Eukaryota</taxon>
        <taxon>Metazoa</taxon>
        <taxon>Chordata</taxon>
        <taxon>Craniata</taxon>
        <taxon>Vertebrata</taxon>
        <taxon>Cyclostomata</taxon>
        <taxon>Hyperoartia</taxon>
        <taxon>Petromyzontiformes</taxon>
        <taxon>Petromyzontidae</taxon>
        <taxon>Petromyzon</taxon>
    </lineage>
</organism>
<dbReference type="PROSITE" id="PS50297">
    <property type="entry name" value="ANK_REP_REGION"/>
    <property type="match status" value="4"/>
</dbReference>
<evidence type="ECO:0000256" key="1">
    <source>
        <dbReference type="ARBA" id="ARBA00022737"/>
    </source>
</evidence>
<proteinExistence type="predicted"/>
<sequence length="494" mass="54052">MASGPSFPFTSSALRAFRSQELEEQRWALRQRRVPSVSSRVQQQQQQQQKQQQQQNEQRQQAATGSTPWRASQEERLVCRDVVVHHALFAGDLALVRRIFREPLAANVIVQCPGDTQVPTGPRASWMLPCPSQLVLTTPARIAASRGYTDCLEHLLQRGANPDANPGGDAALHAACETAQDACARLLLEFGANPSACSERGLTPLHHCTSPGSLACARLLLQFSADVNAQSEDDEEGDTPLHVAARHALLEHARLYLARGAHPDDVNARGLTPLMLVCAHPGVPGDPGARVLAELARALVAAGARVDARDPDLLTPLHGACRGAHAALARVLMECGARVNALDYNGVAPLQKVLQVAAYRQQHIPEVVVQDLLNRGSVKVWPGAFHRVSVSPSSSRSSSINRSRSRGWVEFTSHNRLKPRMSREIYNVHVTRWHQWPQGGSWWLCLRYIARPASLGFAHLRLNRILECSTPMVSARSPVTALTATRLDGLGVKF</sequence>
<dbReference type="RefSeq" id="XP_032817252.1">
    <property type="nucleotide sequence ID" value="XM_032961361.1"/>
</dbReference>
<dbReference type="AlphaFoldDB" id="A0AAJ7X157"/>
<dbReference type="InterPro" id="IPR036770">
    <property type="entry name" value="Ankyrin_rpt-contain_sf"/>
</dbReference>
<feature type="repeat" description="ANK" evidence="3">
    <location>
        <begin position="200"/>
        <end position="232"/>
    </location>
</feature>
<keyword evidence="1" id="KW-0677">Repeat</keyword>
<feature type="repeat" description="ANK" evidence="3">
    <location>
        <begin position="312"/>
        <end position="344"/>
    </location>
</feature>
<dbReference type="PANTHER" id="PTHR24189">
    <property type="entry name" value="MYOTROPHIN"/>
    <property type="match status" value="1"/>
</dbReference>
<feature type="repeat" description="ANK" evidence="3">
    <location>
        <begin position="236"/>
        <end position="268"/>
    </location>
</feature>
<dbReference type="Proteomes" id="UP001318040">
    <property type="component" value="Chromosome 2"/>
</dbReference>
<evidence type="ECO:0000313" key="5">
    <source>
        <dbReference type="Proteomes" id="UP001318040"/>
    </source>
</evidence>
<dbReference type="Gene3D" id="1.25.40.20">
    <property type="entry name" value="Ankyrin repeat-containing domain"/>
    <property type="match status" value="3"/>
</dbReference>
<dbReference type="Pfam" id="PF12796">
    <property type="entry name" value="Ank_2"/>
    <property type="match status" value="1"/>
</dbReference>
<dbReference type="PANTHER" id="PTHR24189:SF50">
    <property type="entry name" value="ANKYRIN REPEAT AND SOCS BOX PROTEIN 2"/>
    <property type="match status" value="1"/>
</dbReference>
<feature type="repeat" description="ANK" evidence="3">
    <location>
        <begin position="167"/>
        <end position="199"/>
    </location>
</feature>
<feature type="region of interest" description="Disordered" evidence="4">
    <location>
        <begin position="38"/>
        <end position="70"/>
    </location>
</feature>
<feature type="compositionally biased region" description="Low complexity" evidence="4">
    <location>
        <begin position="38"/>
        <end position="61"/>
    </location>
</feature>
<dbReference type="SMART" id="SM00248">
    <property type="entry name" value="ANK"/>
    <property type="match status" value="6"/>
</dbReference>
<dbReference type="KEGG" id="pmrn:116946454"/>
<name>A0AAJ7X157_PETMA</name>
<dbReference type="SUPFAM" id="SSF48403">
    <property type="entry name" value="Ankyrin repeat"/>
    <property type="match status" value="1"/>
</dbReference>
<reference evidence="6" key="1">
    <citation type="submission" date="2025-08" db="UniProtKB">
        <authorList>
            <consortium name="RefSeq"/>
        </authorList>
    </citation>
    <scope>IDENTIFICATION</scope>
    <source>
        <tissue evidence="6">Sperm</tissue>
    </source>
</reference>
<gene>
    <name evidence="6" type="primary">ASB10</name>
</gene>
<keyword evidence="2 3" id="KW-0040">ANK repeat</keyword>
<evidence type="ECO:0000313" key="6">
    <source>
        <dbReference type="RefSeq" id="XP_032817252.1"/>
    </source>
</evidence>
<keyword evidence="5" id="KW-1185">Reference proteome</keyword>
<evidence type="ECO:0000256" key="4">
    <source>
        <dbReference type="SAM" id="MobiDB-lite"/>
    </source>
</evidence>
<evidence type="ECO:0000256" key="2">
    <source>
        <dbReference type="ARBA" id="ARBA00023043"/>
    </source>
</evidence>
<dbReference type="InterPro" id="IPR002110">
    <property type="entry name" value="Ankyrin_rpt"/>
</dbReference>
<dbReference type="Pfam" id="PF00023">
    <property type="entry name" value="Ank"/>
    <property type="match status" value="2"/>
</dbReference>
<dbReference type="PROSITE" id="PS50088">
    <property type="entry name" value="ANK_REPEAT"/>
    <property type="match status" value="4"/>
</dbReference>
<accession>A0AAJ7X157</accession>
<dbReference type="InterPro" id="IPR050745">
    <property type="entry name" value="Multifunctional_regulatory"/>
</dbReference>
<evidence type="ECO:0000256" key="3">
    <source>
        <dbReference type="PROSITE-ProRule" id="PRU00023"/>
    </source>
</evidence>